<dbReference type="Pfam" id="PF01476">
    <property type="entry name" value="LysM"/>
    <property type="match status" value="2"/>
</dbReference>
<evidence type="ECO:0000256" key="2">
    <source>
        <dbReference type="ARBA" id="ARBA00022729"/>
    </source>
</evidence>
<dbReference type="InterPro" id="IPR028082">
    <property type="entry name" value="Peripla_BP_I"/>
</dbReference>
<dbReference type="PANTHER" id="PTHR33734:SF22">
    <property type="entry name" value="MEMBRANE-BOUND LYTIC MUREIN TRANSGLYCOSYLASE D"/>
    <property type="match status" value="1"/>
</dbReference>
<feature type="domain" description="LysM" evidence="5">
    <location>
        <begin position="48"/>
        <end position="92"/>
    </location>
</feature>
<dbReference type="SUPFAM" id="SSF53822">
    <property type="entry name" value="Periplasmic binding protein-like I"/>
    <property type="match status" value="1"/>
</dbReference>
<dbReference type="Gene3D" id="3.10.350.10">
    <property type="entry name" value="LysM domain"/>
    <property type="match status" value="2"/>
</dbReference>
<sequence>MICKFLLALALELCLIAGGVPECRAQDYQAPQVTVSKEKVKMGGKLYYSHIVLEKQTIYSISKAYNVSIGDIYKANPGLEETGLKKNAVILIPDNTKDTAEEEKPAPDSRKKKKEKDDDSFTVHTVRWYEDLDVISKKYGVPVDVIMQENGLKGRKLKNRQKLRIPNGTFSTPEENMPASGEEETAEASRTPAEGIPAEGGESMAEKDIKVQHLFPKKEIDVALLLPLNAKDSTAGSPGNMDFYCGALLASKDLGDAGIDIDLSVYDVSDGKLPVTEERLRKSDVVIGPVSYGDLSRLMAMAPSDTYVVSPLDHRAEQLASSYRNFIQAPTSYKAQYEDLAEWIDDERGPDDKIILIYEKGIHEPDNIEALKAKIGECGMDYAAFSYSILEGRDILNSLKDMMTLTAKNHLLVASESEAFVNDVVRNANLLVYEKYDLALYASSKIRGFETIEVENLHNANLHVSTSYYIDYDRKDVQDFLMKYRALFGTEPTPFAFQGYDITRYFIEVCSKYGNGWSAVLPMEDEEMLQSGFRFSRVKTGASEIGYTNTAVRRIVYGPDYSVTLSKGL</sequence>
<dbReference type="Pfam" id="PF13458">
    <property type="entry name" value="Peripla_BP_6"/>
    <property type="match status" value="1"/>
</dbReference>
<protein>
    <submittedName>
        <fullName evidence="6">LysM peptidoglycan-binding domain-containing protein</fullName>
    </submittedName>
</protein>
<dbReference type="PANTHER" id="PTHR33734">
    <property type="entry name" value="LYSM DOMAIN-CONTAINING GPI-ANCHORED PROTEIN 2"/>
    <property type="match status" value="1"/>
</dbReference>
<reference evidence="6" key="1">
    <citation type="submission" date="2020-10" db="EMBL/GenBank/DDBJ databases">
        <authorList>
            <person name="Gilroy R."/>
        </authorList>
    </citation>
    <scope>NUCLEOTIDE SEQUENCE</scope>
    <source>
        <strain evidence="6">2478</strain>
    </source>
</reference>
<feature type="region of interest" description="Disordered" evidence="3">
    <location>
        <begin position="166"/>
        <end position="200"/>
    </location>
</feature>
<proteinExistence type="inferred from homology"/>
<evidence type="ECO:0000313" key="7">
    <source>
        <dbReference type="Proteomes" id="UP000823771"/>
    </source>
</evidence>
<dbReference type="Gene3D" id="3.40.50.2300">
    <property type="match status" value="2"/>
</dbReference>
<dbReference type="InterPro" id="IPR036779">
    <property type="entry name" value="LysM_dom_sf"/>
</dbReference>
<accession>A0A9D9ISM4</accession>
<dbReference type="SMART" id="SM00257">
    <property type="entry name" value="LysM"/>
    <property type="match status" value="2"/>
</dbReference>
<gene>
    <name evidence="6" type="ORF">IAB80_01695</name>
</gene>
<evidence type="ECO:0000313" key="6">
    <source>
        <dbReference type="EMBL" id="MBO8477600.1"/>
    </source>
</evidence>
<evidence type="ECO:0000256" key="1">
    <source>
        <dbReference type="ARBA" id="ARBA00010062"/>
    </source>
</evidence>
<dbReference type="CDD" id="cd00118">
    <property type="entry name" value="LysM"/>
    <property type="match status" value="2"/>
</dbReference>
<evidence type="ECO:0000256" key="4">
    <source>
        <dbReference type="SAM" id="SignalP"/>
    </source>
</evidence>
<dbReference type="AlphaFoldDB" id="A0A9D9ISM4"/>
<feature type="domain" description="LysM" evidence="5">
    <location>
        <begin position="122"/>
        <end position="165"/>
    </location>
</feature>
<keyword evidence="2 4" id="KW-0732">Signal</keyword>
<reference evidence="6" key="2">
    <citation type="journal article" date="2021" name="PeerJ">
        <title>Extensive microbial diversity within the chicken gut microbiome revealed by metagenomics and culture.</title>
        <authorList>
            <person name="Gilroy R."/>
            <person name="Ravi A."/>
            <person name="Getino M."/>
            <person name="Pursley I."/>
            <person name="Horton D.L."/>
            <person name="Alikhan N.F."/>
            <person name="Baker D."/>
            <person name="Gharbi K."/>
            <person name="Hall N."/>
            <person name="Watson M."/>
            <person name="Adriaenssens E.M."/>
            <person name="Foster-Nyarko E."/>
            <person name="Jarju S."/>
            <person name="Secka A."/>
            <person name="Antonio M."/>
            <person name="Oren A."/>
            <person name="Chaudhuri R.R."/>
            <person name="La Ragione R."/>
            <person name="Hildebrand F."/>
            <person name="Pallen M.J."/>
        </authorList>
    </citation>
    <scope>NUCLEOTIDE SEQUENCE</scope>
    <source>
        <strain evidence="6">2478</strain>
    </source>
</reference>
<dbReference type="InterPro" id="IPR018392">
    <property type="entry name" value="LysM"/>
</dbReference>
<evidence type="ECO:0000256" key="3">
    <source>
        <dbReference type="SAM" id="MobiDB-lite"/>
    </source>
</evidence>
<dbReference type="SUPFAM" id="SSF54106">
    <property type="entry name" value="LysM domain"/>
    <property type="match status" value="2"/>
</dbReference>
<dbReference type="Proteomes" id="UP000823771">
    <property type="component" value="Unassembled WGS sequence"/>
</dbReference>
<feature type="chain" id="PRO_5038341833" evidence="4">
    <location>
        <begin position="26"/>
        <end position="569"/>
    </location>
</feature>
<dbReference type="GO" id="GO:0008932">
    <property type="term" value="F:lytic endotransglycosylase activity"/>
    <property type="evidence" value="ECO:0007669"/>
    <property type="project" value="TreeGrafter"/>
</dbReference>
<feature type="region of interest" description="Disordered" evidence="3">
    <location>
        <begin position="95"/>
        <end position="117"/>
    </location>
</feature>
<comment type="similarity">
    <text evidence="1">Belongs to the leucine-binding protein family.</text>
</comment>
<evidence type="ECO:0000259" key="5">
    <source>
        <dbReference type="PROSITE" id="PS51782"/>
    </source>
</evidence>
<name>A0A9D9ISM4_9BACT</name>
<dbReference type="EMBL" id="JADILZ010000018">
    <property type="protein sequence ID" value="MBO8477600.1"/>
    <property type="molecule type" value="Genomic_DNA"/>
</dbReference>
<feature type="signal peptide" evidence="4">
    <location>
        <begin position="1"/>
        <end position="25"/>
    </location>
</feature>
<organism evidence="6 7">
    <name type="scientific">Candidatus Cryptobacteroides excrementipullorum</name>
    <dbReference type="NCBI Taxonomy" id="2840761"/>
    <lineage>
        <taxon>Bacteria</taxon>
        <taxon>Pseudomonadati</taxon>
        <taxon>Bacteroidota</taxon>
        <taxon>Bacteroidia</taxon>
        <taxon>Bacteroidales</taxon>
        <taxon>Candidatus Cryptobacteroides</taxon>
    </lineage>
</organism>
<comment type="caution">
    <text evidence="6">The sequence shown here is derived from an EMBL/GenBank/DDBJ whole genome shotgun (WGS) entry which is preliminary data.</text>
</comment>
<dbReference type="InterPro" id="IPR028081">
    <property type="entry name" value="Leu-bd"/>
</dbReference>
<dbReference type="PROSITE" id="PS51782">
    <property type="entry name" value="LYSM"/>
    <property type="match status" value="2"/>
</dbReference>